<dbReference type="EMBL" id="BMLF01000002">
    <property type="protein sequence ID" value="GGM09066.1"/>
    <property type="molecule type" value="Genomic_DNA"/>
</dbReference>
<comment type="function">
    <text evidence="10">Catalyzes the NADPH-dependent reduction of ketopantoate into pantoic acid.</text>
</comment>
<evidence type="ECO:0000256" key="4">
    <source>
        <dbReference type="ARBA" id="ARBA00019465"/>
    </source>
</evidence>
<evidence type="ECO:0000256" key="3">
    <source>
        <dbReference type="ARBA" id="ARBA00013014"/>
    </source>
</evidence>
<dbReference type="GO" id="GO:0050661">
    <property type="term" value="F:NADP binding"/>
    <property type="evidence" value="ECO:0007669"/>
    <property type="project" value="TreeGrafter"/>
</dbReference>
<evidence type="ECO:0000259" key="11">
    <source>
        <dbReference type="Pfam" id="PF02558"/>
    </source>
</evidence>
<evidence type="ECO:0000313" key="14">
    <source>
        <dbReference type="Proteomes" id="UP000649829"/>
    </source>
</evidence>
<dbReference type="Gene3D" id="1.10.1040.10">
    <property type="entry name" value="N-(1-d-carboxylethyl)-l-norvaline Dehydrogenase, domain 2"/>
    <property type="match status" value="1"/>
</dbReference>
<feature type="domain" description="Ketopantoate reductase N-terminal" evidence="11">
    <location>
        <begin position="2"/>
        <end position="151"/>
    </location>
</feature>
<evidence type="ECO:0000256" key="8">
    <source>
        <dbReference type="ARBA" id="ARBA00032024"/>
    </source>
</evidence>
<keyword evidence="14" id="KW-1185">Reference proteome</keyword>
<dbReference type="InterPro" id="IPR036291">
    <property type="entry name" value="NAD(P)-bd_dom_sf"/>
</dbReference>
<feature type="domain" description="Ketopantoate reductase C-terminal" evidence="12">
    <location>
        <begin position="170"/>
        <end position="306"/>
    </location>
</feature>
<dbReference type="SUPFAM" id="SSF48179">
    <property type="entry name" value="6-phosphogluconate dehydrogenase C-terminal domain-like"/>
    <property type="match status" value="1"/>
</dbReference>
<dbReference type="GO" id="GO:0015940">
    <property type="term" value="P:pantothenate biosynthetic process"/>
    <property type="evidence" value="ECO:0007669"/>
    <property type="project" value="UniProtKB-KW"/>
</dbReference>
<dbReference type="InterPro" id="IPR003710">
    <property type="entry name" value="ApbA"/>
</dbReference>
<comment type="catalytic activity">
    <reaction evidence="9 10">
        <text>(R)-pantoate + NADP(+) = 2-dehydropantoate + NADPH + H(+)</text>
        <dbReference type="Rhea" id="RHEA:16233"/>
        <dbReference type="ChEBI" id="CHEBI:11561"/>
        <dbReference type="ChEBI" id="CHEBI:15378"/>
        <dbReference type="ChEBI" id="CHEBI:15980"/>
        <dbReference type="ChEBI" id="CHEBI:57783"/>
        <dbReference type="ChEBI" id="CHEBI:58349"/>
        <dbReference type="EC" id="1.1.1.169"/>
    </reaction>
</comment>
<evidence type="ECO:0000256" key="2">
    <source>
        <dbReference type="ARBA" id="ARBA00007870"/>
    </source>
</evidence>
<keyword evidence="5 10" id="KW-0566">Pantothenate biosynthesis</keyword>
<protein>
    <recommendedName>
        <fullName evidence="4 10">2-dehydropantoate 2-reductase</fullName>
        <ecNumber evidence="3 10">1.1.1.169</ecNumber>
    </recommendedName>
    <alternativeName>
        <fullName evidence="8 10">Ketopantoate reductase</fullName>
    </alternativeName>
</protein>
<dbReference type="RefSeq" id="WP_036539154.1">
    <property type="nucleotide sequence ID" value="NZ_BMLF01000002.1"/>
</dbReference>
<organism evidence="13 14">
    <name type="scientific">Pseudooceanicola nanhaiensis</name>
    <dbReference type="NCBI Taxonomy" id="375761"/>
    <lineage>
        <taxon>Bacteria</taxon>
        <taxon>Pseudomonadati</taxon>
        <taxon>Pseudomonadota</taxon>
        <taxon>Alphaproteobacteria</taxon>
        <taxon>Rhodobacterales</taxon>
        <taxon>Paracoccaceae</taxon>
        <taxon>Pseudooceanicola</taxon>
    </lineage>
</organism>
<evidence type="ECO:0000256" key="7">
    <source>
        <dbReference type="ARBA" id="ARBA00023002"/>
    </source>
</evidence>
<dbReference type="InterPro" id="IPR008927">
    <property type="entry name" value="6-PGluconate_DH-like_C_sf"/>
</dbReference>
<proteinExistence type="inferred from homology"/>
<dbReference type="InterPro" id="IPR013752">
    <property type="entry name" value="KPA_reductase"/>
</dbReference>
<evidence type="ECO:0000256" key="5">
    <source>
        <dbReference type="ARBA" id="ARBA00022655"/>
    </source>
</evidence>
<keyword evidence="7 10" id="KW-0560">Oxidoreductase</keyword>
<keyword evidence="6 10" id="KW-0521">NADP</keyword>
<dbReference type="PANTHER" id="PTHR43765:SF2">
    <property type="entry name" value="2-DEHYDROPANTOATE 2-REDUCTASE"/>
    <property type="match status" value="1"/>
</dbReference>
<dbReference type="GO" id="GO:0008677">
    <property type="term" value="F:2-dehydropantoate 2-reductase activity"/>
    <property type="evidence" value="ECO:0007669"/>
    <property type="project" value="UniProtKB-EC"/>
</dbReference>
<evidence type="ECO:0000256" key="6">
    <source>
        <dbReference type="ARBA" id="ARBA00022857"/>
    </source>
</evidence>
<evidence type="ECO:0000313" key="13">
    <source>
        <dbReference type="EMBL" id="GGM09066.1"/>
    </source>
</evidence>
<dbReference type="InterPro" id="IPR013328">
    <property type="entry name" value="6PGD_dom2"/>
</dbReference>
<sequence>MIAVLGAGAIGGYVGGMLAASGLSVTFIGRAGPPEALAEGIVLHPQGGPARGVSVHDITLAGPEGLHGAETILLCTKSGDTAAAARTIAAHAPEGAPVVSLQNGLGNVETLSARLGPGRVVPGMVGFNVISPAPGDYRQASEGEILVGPAAERLADQMRGAGLPAAVHRNMTGVQWSKLILNLNNPLNALSGLPLRDHLMDRDWRRISAACAEETIAVARAKGIALERIGKVQPRLAPLVMRLPTPLFRVIAGAMLRVAPEARTSMAGDLAAGRRSELPWLNGKVAEAGRETGVPTPVIDAVIAMTEEAFAAGRSPRMTGAEARARLAALRSRG</sequence>
<dbReference type="GO" id="GO:0005737">
    <property type="term" value="C:cytoplasm"/>
    <property type="evidence" value="ECO:0007669"/>
    <property type="project" value="TreeGrafter"/>
</dbReference>
<reference evidence="13" key="1">
    <citation type="journal article" date="2014" name="Int. J. Syst. Evol. Microbiol.">
        <title>Complete genome sequence of Corynebacterium casei LMG S-19264T (=DSM 44701T), isolated from a smear-ripened cheese.</title>
        <authorList>
            <consortium name="US DOE Joint Genome Institute (JGI-PGF)"/>
            <person name="Walter F."/>
            <person name="Albersmeier A."/>
            <person name="Kalinowski J."/>
            <person name="Ruckert C."/>
        </authorList>
    </citation>
    <scope>NUCLEOTIDE SEQUENCE</scope>
    <source>
        <strain evidence="13">CGMCC 1.6293</strain>
    </source>
</reference>
<comment type="similarity">
    <text evidence="2 10">Belongs to the ketopantoate reductase family.</text>
</comment>
<name>A0A917WJR2_9RHOB</name>
<evidence type="ECO:0000256" key="1">
    <source>
        <dbReference type="ARBA" id="ARBA00004994"/>
    </source>
</evidence>
<reference evidence="13" key="2">
    <citation type="submission" date="2020-09" db="EMBL/GenBank/DDBJ databases">
        <authorList>
            <person name="Sun Q."/>
            <person name="Zhou Y."/>
        </authorList>
    </citation>
    <scope>NUCLEOTIDE SEQUENCE</scope>
    <source>
        <strain evidence="13">CGMCC 1.6293</strain>
    </source>
</reference>
<accession>A0A917WJR2</accession>
<evidence type="ECO:0000256" key="9">
    <source>
        <dbReference type="ARBA" id="ARBA00048793"/>
    </source>
</evidence>
<dbReference type="EC" id="1.1.1.169" evidence="3 10"/>
<dbReference type="PANTHER" id="PTHR43765">
    <property type="entry name" value="2-DEHYDROPANTOATE 2-REDUCTASE-RELATED"/>
    <property type="match status" value="1"/>
</dbReference>
<evidence type="ECO:0000259" key="12">
    <source>
        <dbReference type="Pfam" id="PF08546"/>
    </source>
</evidence>
<dbReference type="SUPFAM" id="SSF51735">
    <property type="entry name" value="NAD(P)-binding Rossmann-fold domains"/>
    <property type="match status" value="1"/>
</dbReference>
<dbReference type="Pfam" id="PF02558">
    <property type="entry name" value="ApbA"/>
    <property type="match status" value="1"/>
</dbReference>
<dbReference type="AlphaFoldDB" id="A0A917WJR2"/>
<comment type="pathway">
    <text evidence="1 10">Cofactor biosynthesis; (R)-pantothenate biosynthesis; (R)-pantoate from 3-methyl-2-oxobutanoate: step 2/2.</text>
</comment>
<gene>
    <name evidence="13" type="ORF">GCM10011534_33820</name>
</gene>
<dbReference type="Pfam" id="PF08546">
    <property type="entry name" value="ApbA_C"/>
    <property type="match status" value="1"/>
</dbReference>
<dbReference type="InterPro" id="IPR050838">
    <property type="entry name" value="Ketopantoate_reductase"/>
</dbReference>
<dbReference type="Proteomes" id="UP000649829">
    <property type="component" value="Unassembled WGS sequence"/>
</dbReference>
<dbReference type="NCBIfam" id="TIGR00745">
    <property type="entry name" value="apbA_panE"/>
    <property type="match status" value="1"/>
</dbReference>
<comment type="caution">
    <text evidence="13">The sequence shown here is derived from an EMBL/GenBank/DDBJ whole genome shotgun (WGS) entry which is preliminary data.</text>
</comment>
<dbReference type="InterPro" id="IPR013332">
    <property type="entry name" value="KPR_N"/>
</dbReference>
<evidence type="ECO:0000256" key="10">
    <source>
        <dbReference type="RuleBase" id="RU362068"/>
    </source>
</evidence>
<dbReference type="Gene3D" id="3.40.50.720">
    <property type="entry name" value="NAD(P)-binding Rossmann-like Domain"/>
    <property type="match status" value="1"/>
</dbReference>